<name>A0A926EFL4_9FIRM</name>
<organism evidence="1 2">
    <name type="scientific">Zhenhengia yiwuensis</name>
    <dbReference type="NCBI Taxonomy" id="2763666"/>
    <lineage>
        <taxon>Bacteria</taxon>
        <taxon>Bacillati</taxon>
        <taxon>Bacillota</taxon>
        <taxon>Clostridia</taxon>
        <taxon>Lachnospirales</taxon>
        <taxon>Lachnospiraceae</taxon>
        <taxon>Zhenhengia</taxon>
    </lineage>
</organism>
<dbReference type="EMBL" id="JACRSY010000017">
    <property type="protein sequence ID" value="MBC8580196.1"/>
    <property type="molecule type" value="Genomic_DNA"/>
</dbReference>
<dbReference type="Proteomes" id="UP000655830">
    <property type="component" value="Unassembled WGS sequence"/>
</dbReference>
<reference evidence="1" key="1">
    <citation type="submission" date="2020-08" db="EMBL/GenBank/DDBJ databases">
        <title>Genome public.</title>
        <authorList>
            <person name="Liu C."/>
            <person name="Sun Q."/>
        </authorList>
    </citation>
    <scope>NUCLEOTIDE SEQUENCE</scope>
    <source>
        <strain evidence="1">NSJ-12</strain>
    </source>
</reference>
<protein>
    <submittedName>
        <fullName evidence="1">Uncharacterized protein</fullName>
    </submittedName>
</protein>
<dbReference type="AlphaFoldDB" id="A0A926EFL4"/>
<proteinExistence type="predicted"/>
<evidence type="ECO:0000313" key="1">
    <source>
        <dbReference type="EMBL" id="MBC8580196.1"/>
    </source>
</evidence>
<keyword evidence="2" id="KW-1185">Reference proteome</keyword>
<gene>
    <name evidence="1" type="ORF">H8718_11740</name>
</gene>
<accession>A0A926EFL4</accession>
<sequence length="107" mass="12496">MTVKELDKIAKKGLEMPKGLASYEQSYYIASRGLYMQYAKGEITVAQAREEKKEVLKAYEEGKWEWNYFMQLHSVLEQLKTLKEEGFNSVLEFEILETINALLHQEA</sequence>
<dbReference type="RefSeq" id="WP_249333064.1">
    <property type="nucleotide sequence ID" value="NZ_JACRSY010000017.1"/>
</dbReference>
<comment type="caution">
    <text evidence="1">The sequence shown here is derived from an EMBL/GenBank/DDBJ whole genome shotgun (WGS) entry which is preliminary data.</text>
</comment>
<evidence type="ECO:0000313" key="2">
    <source>
        <dbReference type="Proteomes" id="UP000655830"/>
    </source>
</evidence>